<comment type="caution">
    <text evidence="1">The sequence shown here is derived from an EMBL/GenBank/DDBJ whole genome shotgun (WGS) entry which is preliminary data.</text>
</comment>
<proteinExistence type="predicted"/>
<evidence type="ECO:0000313" key="2">
    <source>
        <dbReference type="Proteomes" id="UP001597512"/>
    </source>
</evidence>
<organism evidence="1 2">
    <name type="scientific">Spirosoma flavum</name>
    <dbReference type="NCBI Taxonomy" id="2048557"/>
    <lineage>
        <taxon>Bacteria</taxon>
        <taxon>Pseudomonadati</taxon>
        <taxon>Bacteroidota</taxon>
        <taxon>Cytophagia</taxon>
        <taxon>Cytophagales</taxon>
        <taxon>Cytophagaceae</taxon>
        <taxon>Spirosoma</taxon>
    </lineage>
</organism>
<keyword evidence="2" id="KW-1185">Reference proteome</keyword>
<name>A0ABW6AEC7_9BACT</name>
<evidence type="ECO:0000313" key="1">
    <source>
        <dbReference type="EMBL" id="MFD2932525.1"/>
    </source>
</evidence>
<reference evidence="2" key="1">
    <citation type="journal article" date="2019" name="Int. J. Syst. Evol. Microbiol.">
        <title>The Global Catalogue of Microorganisms (GCM) 10K type strain sequencing project: providing services to taxonomists for standard genome sequencing and annotation.</title>
        <authorList>
            <consortium name="The Broad Institute Genomics Platform"/>
            <consortium name="The Broad Institute Genome Sequencing Center for Infectious Disease"/>
            <person name="Wu L."/>
            <person name="Ma J."/>
        </authorList>
    </citation>
    <scope>NUCLEOTIDE SEQUENCE [LARGE SCALE GENOMIC DNA]</scope>
    <source>
        <strain evidence="2">KCTC 52490</strain>
    </source>
</reference>
<dbReference type="RefSeq" id="WP_381496721.1">
    <property type="nucleotide sequence ID" value="NZ_JBHUOM010000001.1"/>
</dbReference>
<accession>A0ABW6AEC7</accession>
<dbReference type="Proteomes" id="UP001597512">
    <property type="component" value="Unassembled WGS sequence"/>
</dbReference>
<gene>
    <name evidence="1" type="ORF">ACFS25_01960</name>
</gene>
<dbReference type="EMBL" id="JBHUOM010000001">
    <property type="protein sequence ID" value="MFD2932525.1"/>
    <property type="molecule type" value="Genomic_DNA"/>
</dbReference>
<sequence length="247" mass="28772">MNKKVVIILTGTVNPDNMAFTKLQDANVRKSQYIDSIRFWIEVAKVPIVFVENTNTDLSPYFENELYSNSIEILSFNGNDYDKSLGKGYGELNCLEYAYLNSKFIKDSEFIFKVTGRNKLINFSTFLNDYFVQSNVNILVDFKWNLSFCDSRFFGFTTSFLPEYLLPYKNIVDDSKGVFFEHILCKAALTAIAHDYVYKPLITLPRIEGYSGSTGVKYNSNYFHWLRYKYEYILKRRSIGLGNLPWI</sequence>
<protein>
    <submittedName>
        <fullName evidence="1">Uncharacterized protein</fullName>
    </submittedName>
</protein>